<organism evidence="1 2">
    <name type="scientific">Danio rerio</name>
    <name type="common">Zebrafish</name>
    <name type="synonym">Brachydanio rerio</name>
    <dbReference type="NCBI Taxonomy" id="7955"/>
    <lineage>
        <taxon>Eukaryota</taxon>
        <taxon>Metazoa</taxon>
        <taxon>Chordata</taxon>
        <taxon>Craniata</taxon>
        <taxon>Vertebrata</taxon>
        <taxon>Euteleostomi</taxon>
        <taxon>Actinopterygii</taxon>
        <taxon>Neopterygii</taxon>
        <taxon>Teleostei</taxon>
        <taxon>Ostariophysi</taxon>
        <taxon>Cypriniformes</taxon>
        <taxon>Danionidae</taxon>
        <taxon>Danioninae</taxon>
        <taxon>Danio</taxon>
    </lineage>
</organism>
<accession>A0AC58HY57</accession>
<gene>
    <name evidence="2" type="primary">LOC141378916</name>
</gene>
<dbReference type="Proteomes" id="UP000000437">
    <property type="component" value="Chromosome 2"/>
</dbReference>
<reference evidence="2" key="1">
    <citation type="submission" date="2025-08" db="UniProtKB">
        <authorList>
            <consortium name="RefSeq"/>
        </authorList>
    </citation>
    <scope>IDENTIFICATION</scope>
    <source>
        <strain evidence="2">Tuebingen</strain>
        <tissue evidence="2">Fibroblasts and whole tissue</tissue>
    </source>
</reference>
<dbReference type="RefSeq" id="XP_073786913.1">
    <property type="nucleotide sequence ID" value="XM_073930812.1"/>
</dbReference>
<evidence type="ECO:0000313" key="2">
    <source>
        <dbReference type="RefSeq" id="XP_073786913.1"/>
    </source>
</evidence>
<keyword evidence="1" id="KW-1185">Reference proteome</keyword>
<sequence length="329" mass="38054">MDESLFVLLLLSGLSCSSSAVSRQYNYINLRMSWSDAQSYCRERFTDLATVDTMDDVKRLINTVDAGYNGSVWIGLKRGTQKCWGWSNREDKLQQHTNWKYRHLKDEDECGDFALGVWQSYPCSSNLPFVCYSESIGLISMQKLKNWTEAQSFCRKRYTDLVNIRNSKEHKQLKSVTPLGSWIWTGLYRNSWEWSDKLSRFFRYWAAGQPSQSAGSGDCVSMSQNNSGKWFVDNCYQQRPFICYDYKVIKKQIVSLNFSCKEKCALNNPSAQTAILNKISEKLKSLGMENNSNIQWRKQELEDVFHENKVENKKPGCTQTHGDLCHLGD</sequence>
<protein>
    <submittedName>
        <fullName evidence="2">C-type lectin domain family 20 member A</fullName>
    </submittedName>
</protein>
<proteinExistence type="predicted"/>
<evidence type="ECO:0000313" key="1">
    <source>
        <dbReference type="Proteomes" id="UP000000437"/>
    </source>
</evidence>
<name>A0AC58HY57_DANRE</name>